<evidence type="ECO:0000259" key="8">
    <source>
        <dbReference type="PROSITE" id="PS50850"/>
    </source>
</evidence>
<feature type="transmembrane region" description="Helical" evidence="7">
    <location>
        <begin position="205"/>
        <end position="226"/>
    </location>
</feature>
<dbReference type="PANTHER" id="PTHR42718">
    <property type="entry name" value="MAJOR FACILITATOR SUPERFAMILY MULTIDRUG TRANSPORTER MFSC"/>
    <property type="match status" value="1"/>
</dbReference>
<evidence type="ECO:0000256" key="5">
    <source>
        <dbReference type="ARBA" id="ARBA00022989"/>
    </source>
</evidence>
<feature type="transmembrane region" description="Helical" evidence="7">
    <location>
        <begin position="58"/>
        <end position="77"/>
    </location>
</feature>
<evidence type="ECO:0000256" key="4">
    <source>
        <dbReference type="ARBA" id="ARBA00022692"/>
    </source>
</evidence>
<evidence type="ECO:0000313" key="10">
    <source>
        <dbReference type="Proteomes" id="UP001501586"/>
    </source>
</evidence>
<feature type="transmembrane region" description="Helical" evidence="7">
    <location>
        <begin position="374"/>
        <end position="397"/>
    </location>
</feature>
<dbReference type="PANTHER" id="PTHR42718:SF46">
    <property type="entry name" value="BLR6921 PROTEIN"/>
    <property type="match status" value="1"/>
</dbReference>
<evidence type="ECO:0000256" key="1">
    <source>
        <dbReference type="ARBA" id="ARBA00004651"/>
    </source>
</evidence>
<feature type="transmembrane region" description="Helical" evidence="7">
    <location>
        <begin position="169"/>
        <end position="193"/>
    </location>
</feature>
<feature type="transmembrane region" description="Helical" evidence="7">
    <location>
        <begin position="19"/>
        <end position="38"/>
    </location>
</feature>
<feature type="transmembrane region" description="Helical" evidence="7">
    <location>
        <begin position="409"/>
        <end position="431"/>
    </location>
</feature>
<feature type="transmembrane region" description="Helical" evidence="7">
    <location>
        <begin position="306"/>
        <end position="323"/>
    </location>
</feature>
<feature type="transmembrane region" description="Helical" evidence="7">
    <location>
        <begin position="437"/>
        <end position="460"/>
    </location>
</feature>
<proteinExistence type="predicted"/>
<feature type="domain" description="Major facilitator superfamily (MFS) profile" evidence="8">
    <location>
        <begin position="19"/>
        <end position="462"/>
    </location>
</feature>
<keyword evidence="5 7" id="KW-1133">Transmembrane helix</keyword>
<evidence type="ECO:0000256" key="2">
    <source>
        <dbReference type="ARBA" id="ARBA00022448"/>
    </source>
</evidence>
<gene>
    <name evidence="9" type="ORF">GCM10022261_10150</name>
</gene>
<dbReference type="InterPro" id="IPR036259">
    <property type="entry name" value="MFS_trans_sf"/>
</dbReference>
<organism evidence="9 10">
    <name type="scientific">Brevibacterium daeguense</name>
    <dbReference type="NCBI Taxonomy" id="909936"/>
    <lineage>
        <taxon>Bacteria</taxon>
        <taxon>Bacillati</taxon>
        <taxon>Actinomycetota</taxon>
        <taxon>Actinomycetes</taxon>
        <taxon>Micrococcales</taxon>
        <taxon>Brevibacteriaceae</taxon>
        <taxon>Brevibacterium</taxon>
    </lineage>
</organism>
<sequence>MPAVSTGAGASAVREPGRVAYLALLGTTSVGTLSGNVINAPLHRIQQDFGATDSQTVLAVAAFTISMVVFVPLTGWLCDRFGPVRVVLAGLVVMVVAQALAAFSVNLEMLIALRAVQGIACSAYPPGVQRALAALWPSKGQAAMAAWASAIGVGQAIGPPVGGLVSELFGWRSVFVFQAVLCVLFAIAIVAFVPKVEGVNAPIHGLGMMMLMIAMGATVLTITLIGQRADPVTEIVVAIIASAGLAVYAFLATRYPEKLLEPRSLLEKRYIRGTVSAGTTMLVMGVCLVTLPLYLGEHLGLTPGPVGLVVFAMALSMALSGRLTSWLSEKLSTRLVIELGLGVLIIAPLALGWWTGFEAPAVAGLSSTAVQVAGVVLILLVIGVGINAGQSIAAFAISRSAAAQNSMAFGIHNTARFMGLATGYAWAALIYPLGNTVLLYGGAAAVALIALLTTVIGGPAGQVPARANR</sequence>
<keyword evidence="10" id="KW-1185">Reference proteome</keyword>
<keyword evidence="2" id="KW-0813">Transport</keyword>
<dbReference type="PROSITE" id="PS50850">
    <property type="entry name" value="MFS"/>
    <property type="match status" value="1"/>
</dbReference>
<evidence type="ECO:0000256" key="7">
    <source>
        <dbReference type="SAM" id="Phobius"/>
    </source>
</evidence>
<accession>A0ABP8EHQ2</accession>
<keyword evidence="3" id="KW-1003">Cell membrane</keyword>
<evidence type="ECO:0000313" key="9">
    <source>
        <dbReference type="EMBL" id="GAA4283484.1"/>
    </source>
</evidence>
<feature type="transmembrane region" description="Helical" evidence="7">
    <location>
        <begin position="232"/>
        <end position="252"/>
    </location>
</feature>
<comment type="caution">
    <text evidence="9">The sequence shown here is derived from an EMBL/GenBank/DDBJ whole genome shotgun (WGS) entry which is preliminary data.</text>
</comment>
<feature type="transmembrane region" description="Helical" evidence="7">
    <location>
        <begin position="84"/>
        <end position="105"/>
    </location>
</feature>
<reference evidence="10" key="1">
    <citation type="journal article" date="2019" name="Int. J. Syst. Evol. Microbiol.">
        <title>The Global Catalogue of Microorganisms (GCM) 10K type strain sequencing project: providing services to taxonomists for standard genome sequencing and annotation.</title>
        <authorList>
            <consortium name="The Broad Institute Genomics Platform"/>
            <consortium name="The Broad Institute Genome Sequencing Center for Infectious Disease"/>
            <person name="Wu L."/>
            <person name="Ma J."/>
        </authorList>
    </citation>
    <scope>NUCLEOTIDE SEQUENCE [LARGE SCALE GENOMIC DNA]</scope>
    <source>
        <strain evidence="10">JCM 17458</strain>
    </source>
</reference>
<dbReference type="SUPFAM" id="SSF103473">
    <property type="entry name" value="MFS general substrate transporter"/>
    <property type="match status" value="1"/>
</dbReference>
<keyword evidence="6 7" id="KW-0472">Membrane</keyword>
<dbReference type="Gene3D" id="1.20.1250.20">
    <property type="entry name" value="MFS general substrate transporter like domains"/>
    <property type="match status" value="1"/>
</dbReference>
<dbReference type="InterPro" id="IPR011701">
    <property type="entry name" value="MFS"/>
</dbReference>
<evidence type="ECO:0000256" key="3">
    <source>
        <dbReference type="ARBA" id="ARBA00022475"/>
    </source>
</evidence>
<keyword evidence="4 7" id="KW-0812">Transmembrane</keyword>
<protein>
    <submittedName>
        <fullName evidence="9">MFS transporter</fullName>
    </submittedName>
</protein>
<dbReference type="InterPro" id="IPR020846">
    <property type="entry name" value="MFS_dom"/>
</dbReference>
<dbReference type="EMBL" id="BAABAZ010000004">
    <property type="protein sequence ID" value="GAA4283484.1"/>
    <property type="molecule type" value="Genomic_DNA"/>
</dbReference>
<evidence type="ECO:0000256" key="6">
    <source>
        <dbReference type="ARBA" id="ARBA00023136"/>
    </source>
</evidence>
<feature type="transmembrane region" description="Helical" evidence="7">
    <location>
        <begin position="335"/>
        <end position="354"/>
    </location>
</feature>
<name>A0ABP8EHQ2_9MICO</name>
<dbReference type="Pfam" id="PF07690">
    <property type="entry name" value="MFS_1"/>
    <property type="match status" value="1"/>
</dbReference>
<dbReference type="Gene3D" id="1.20.1720.10">
    <property type="entry name" value="Multidrug resistance protein D"/>
    <property type="match status" value="1"/>
</dbReference>
<dbReference type="Proteomes" id="UP001501586">
    <property type="component" value="Unassembled WGS sequence"/>
</dbReference>
<comment type="subcellular location">
    <subcellularLocation>
        <location evidence="1">Cell membrane</location>
        <topology evidence="1">Multi-pass membrane protein</topology>
    </subcellularLocation>
</comment>
<feature type="transmembrane region" description="Helical" evidence="7">
    <location>
        <begin position="273"/>
        <end position="294"/>
    </location>
</feature>